<sequence length="151" mass="16580">MPFKQLANHQQDLTAELNAIAQQFGLHSLLIMESTPETMIVFAANQQPIYHAGDAGPKSVQPGCHELYCERVVDTQSPLLVADAAADEEWRGNEDLVKFGLGVYYGLPIMHRGEAIGTVCALNDKAFDFAVGEPSAIERLNQLKSKIEQLL</sequence>
<organism evidence="2">
    <name type="scientific">Vibrio coralliilyticus</name>
    <dbReference type="NCBI Taxonomy" id="190893"/>
    <lineage>
        <taxon>Bacteria</taxon>
        <taxon>Pseudomonadati</taxon>
        <taxon>Pseudomonadota</taxon>
        <taxon>Gammaproteobacteria</taxon>
        <taxon>Vibrionales</taxon>
        <taxon>Vibrionaceae</taxon>
        <taxon>Vibrio</taxon>
    </lineage>
</organism>
<dbReference type="InterPro" id="IPR003018">
    <property type="entry name" value="GAF"/>
</dbReference>
<evidence type="ECO:0000259" key="1">
    <source>
        <dbReference type="Pfam" id="PF01590"/>
    </source>
</evidence>
<dbReference type="EMBL" id="JXXR01000031">
    <property type="protein sequence ID" value="KJY66833.1"/>
    <property type="molecule type" value="Genomic_DNA"/>
</dbReference>
<comment type="caution">
    <text evidence="2">The sequence shown here is derived from an EMBL/GenBank/DDBJ whole genome shotgun (WGS) entry which is preliminary data.</text>
</comment>
<dbReference type="Pfam" id="PF01590">
    <property type="entry name" value="GAF"/>
    <property type="match status" value="1"/>
</dbReference>
<dbReference type="InterPro" id="IPR029016">
    <property type="entry name" value="GAF-like_dom_sf"/>
</dbReference>
<keyword evidence="2" id="KW-0808">Transferase</keyword>
<dbReference type="GO" id="GO:0016301">
    <property type="term" value="F:kinase activity"/>
    <property type="evidence" value="ECO:0007669"/>
    <property type="project" value="UniProtKB-KW"/>
</dbReference>
<feature type="domain" description="GAF" evidence="1">
    <location>
        <begin position="14"/>
        <end position="127"/>
    </location>
</feature>
<dbReference type="AlphaFoldDB" id="A0A837G120"/>
<gene>
    <name evidence="2" type="ORF">TW71_23605</name>
</gene>
<dbReference type="RefSeq" id="WP_038514399.1">
    <property type="nucleotide sequence ID" value="NZ_CP009264.1"/>
</dbReference>
<accession>A0A837G120</accession>
<evidence type="ECO:0000313" key="2">
    <source>
        <dbReference type="EMBL" id="KJY66833.1"/>
    </source>
</evidence>
<protein>
    <submittedName>
        <fullName evidence="2">Histidine kinase</fullName>
    </submittedName>
</protein>
<reference evidence="2" key="1">
    <citation type="journal article" date="2015" name="BMC Genomics">
        <title>Genome mining reveals unlocked bioactive potential of marine Gram-negative bacteria.</title>
        <authorList>
            <person name="Machado H."/>
            <person name="Sonnenschein E.C."/>
            <person name="Melchiorsen J."/>
            <person name="Gram L."/>
        </authorList>
    </citation>
    <scope>NUCLEOTIDE SEQUENCE</scope>
    <source>
        <strain evidence="2">S2052</strain>
    </source>
</reference>
<proteinExistence type="predicted"/>
<dbReference type="Gene3D" id="3.30.450.40">
    <property type="match status" value="1"/>
</dbReference>
<dbReference type="KEGG" id="vct:JV59_39845"/>
<name>A0A837G120_9VIBR</name>
<keyword evidence="2" id="KW-0418">Kinase</keyword>
<dbReference type="SUPFAM" id="SSF55781">
    <property type="entry name" value="GAF domain-like"/>
    <property type="match status" value="1"/>
</dbReference>